<proteinExistence type="predicted"/>
<dbReference type="InterPro" id="IPR019554">
    <property type="entry name" value="Soluble_ligand-bd"/>
</dbReference>
<geneLocation type="plasmid" evidence="3">
    <name>padpro</name>
</geneLocation>
<dbReference type="PANTHER" id="PTHR33619:SF3">
    <property type="entry name" value="POLYSACCHARIDE EXPORT PROTEIN GFCE-RELATED"/>
    <property type="match status" value="1"/>
</dbReference>
<sequence length="346" mass="38378">MSTLKSSLSGPKNRGHFCNIRLKDGDVIVVSKRGIRVGVNGHVRTQAWFEFSNKVVRGSEVMKWSDPLPGVTHVSIWGHRAGAPLKTYLSLDEFETFAVHENDTIEFIYDEPSEAITIYAEGALDGRSQFFVQKGARLHDVLNYIKVDKNYAKLDSIYLRRYEVARRQSAALMESLFRLEQNALTSSSATAEGASIRLKEAQLISKFVQRAKKIKPQGVVSIAHDGQVENIYLQDGDIIIVPNHSDVVLISGEVIVPNAVVYKTGYTISDYIGMSGGFGNKADPKNIILFKADGRILDANKDLIEAGDAIMVLPKYETKTLQIAKDLTQIFFQLAVGTRAILTPLF</sequence>
<dbReference type="GO" id="GO:0015159">
    <property type="term" value="F:polysaccharide transmembrane transporter activity"/>
    <property type="evidence" value="ECO:0007669"/>
    <property type="project" value="InterPro"/>
</dbReference>
<dbReference type="Proteomes" id="UP000219215">
    <property type="component" value="Plasmid paDPRO"/>
</dbReference>
<dbReference type="InterPro" id="IPR049712">
    <property type="entry name" value="Poly_export"/>
</dbReference>
<keyword evidence="2" id="KW-0614">Plasmid</keyword>
<evidence type="ECO:0000313" key="3">
    <source>
        <dbReference type="Proteomes" id="UP000219215"/>
    </source>
</evidence>
<dbReference type="Gene3D" id="3.10.560.10">
    <property type="entry name" value="Outer membrane lipoprotein wza domain like"/>
    <property type="match status" value="1"/>
</dbReference>
<dbReference type="RefSeq" id="WP_157917573.1">
    <property type="nucleotide sequence ID" value="NZ_LT907976.1"/>
</dbReference>
<dbReference type="AlphaFoldDB" id="A0A2C8FEN4"/>
<feature type="domain" description="Soluble ligand binding" evidence="1">
    <location>
        <begin position="247"/>
        <end position="295"/>
    </location>
</feature>
<keyword evidence="3" id="KW-1185">Reference proteome</keyword>
<accession>A0A2C8FEN4</accession>
<protein>
    <recommendedName>
        <fullName evidence="1">Soluble ligand binding domain-containing protein</fullName>
    </recommendedName>
</protein>
<organism evidence="2 3">
    <name type="scientific">Pseudodesulfovibrio profundus</name>
    <dbReference type="NCBI Taxonomy" id="57320"/>
    <lineage>
        <taxon>Bacteria</taxon>
        <taxon>Pseudomonadati</taxon>
        <taxon>Thermodesulfobacteriota</taxon>
        <taxon>Desulfovibrionia</taxon>
        <taxon>Desulfovibrionales</taxon>
        <taxon>Desulfovibrionaceae</taxon>
    </lineage>
</organism>
<dbReference type="PANTHER" id="PTHR33619">
    <property type="entry name" value="POLYSACCHARIDE EXPORT PROTEIN GFCE-RELATED"/>
    <property type="match status" value="1"/>
</dbReference>
<dbReference type="EMBL" id="LT907976">
    <property type="protein sequence ID" value="SOB62127.1"/>
    <property type="molecule type" value="Genomic_DNA"/>
</dbReference>
<evidence type="ECO:0000313" key="2">
    <source>
        <dbReference type="EMBL" id="SOB62127.1"/>
    </source>
</evidence>
<dbReference type="OrthoDB" id="9815244at2"/>
<evidence type="ECO:0000259" key="1">
    <source>
        <dbReference type="Pfam" id="PF10531"/>
    </source>
</evidence>
<reference evidence="3" key="1">
    <citation type="submission" date="2017-09" db="EMBL/GenBank/DDBJ databases">
        <authorList>
            <person name="Regsiter A."/>
            <person name="William W."/>
        </authorList>
    </citation>
    <scope>NUCLEOTIDE SEQUENCE [LARGE SCALE GENOMIC DNA]</scope>
    <source>
        <strain evidence="3">500-1</strain>
        <plasmid evidence="3">padpro</plasmid>
    </source>
</reference>
<gene>
    <name evidence="2" type="ORF">DPRO_PA0003</name>
</gene>
<dbReference type="KEGG" id="pprf:DPRO_PA0003"/>
<dbReference type="Pfam" id="PF10531">
    <property type="entry name" value="SLBB"/>
    <property type="match status" value="1"/>
</dbReference>
<name>A0A2C8FEN4_9BACT</name>